<protein>
    <recommendedName>
        <fullName evidence="3">HPr kinase</fullName>
    </recommendedName>
</protein>
<sequence>MYSDSIMHVDKRFFRVAELPFAISFVGYENGFQLLPSFLPFRTGDKPCEPLMFTLTVDDSLRPMPKNQRERIREFDTGNGITIVDRLEDGGYQYIIKDVGGGQCCLLITDSRFTICRCALNGDLLMRSFGLNNALMLVYAFAAAWRSTVLIHASVVRQDGYGYAFIAKSGTGKSTQVSNWLKYLRGCDLMNDDNPVVRVIDEICYIYGSPWSGKTPCYRNVKAPLGAVTRIDRAHENAVEKVSPVEAFTSLLPSVSSMKWEDSLYETICKTVTKIVEHTNIFTLHCLPDKESAIVCNRVIRKSISSEQ</sequence>
<dbReference type="STRING" id="688246.Premu_1273"/>
<dbReference type="SUPFAM" id="SSF53795">
    <property type="entry name" value="PEP carboxykinase-like"/>
    <property type="match status" value="1"/>
</dbReference>
<dbReference type="EMBL" id="GL945017">
    <property type="protein sequence ID" value="EGN56702.1"/>
    <property type="molecule type" value="Genomic_DNA"/>
</dbReference>
<evidence type="ECO:0000313" key="2">
    <source>
        <dbReference type="Proteomes" id="UP000002772"/>
    </source>
</evidence>
<proteinExistence type="predicted"/>
<dbReference type="AlphaFoldDB" id="F8N9R0"/>
<evidence type="ECO:0000313" key="1">
    <source>
        <dbReference type="EMBL" id="EGN56702.1"/>
    </source>
</evidence>
<reference evidence="2" key="1">
    <citation type="journal article" date="2011" name="Stand. Genomic Sci.">
        <title>Non-contiguous finished genome sequence of the opportunistic oral pathogen Prevotella multisaccharivorax type strain (PPPA20).</title>
        <authorList>
            <person name="Pati A."/>
            <person name="Gronow S."/>
            <person name="Lu M."/>
            <person name="Lapidus A."/>
            <person name="Nolan M."/>
            <person name="Lucas S."/>
            <person name="Hammon N."/>
            <person name="Deshpande S."/>
            <person name="Cheng J.F."/>
            <person name="Tapia R."/>
            <person name="Han C."/>
            <person name="Goodwin L."/>
            <person name="Pitluck S."/>
            <person name="Liolios K."/>
            <person name="Pagani I."/>
            <person name="Mavromatis K."/>
            <person name="Mikhailova N."/>
            <person name="Huntemann M."/>
            <person name="Chen A."/>
            <person name="Palaniappan K."/>
            <person name="Land M."/>
            <person name="Hauser L."/>
            <person name="Detter J.C."/>
            <person name="Brambilla E.M."/>
            <person name="Rohde M."/>
            <person name="Goker M."/>
            <person name="Woyke T."/>
            <person name="Bristow J."/>
            <person name="Eisen J.A."/>
            <person name="Markowitz V."/>
            <person name="Hugenholtz P."/>
            <person name="Kyrpides N.C."/>
            <person name="Klenk H.P."/>
            <person name="Ivanova N."/>
        </authorList>
    </citation>
    <scope>NUCLEOTIDE SEQUENCE [LARGE SCALE GENOMIC DNA]</scope>
    <source>
        <strain evidence="2">DSM 17128</strain>
    </source>
</reference>
<dbReference type="eggNOG" id="ENOG502ZDY4">
    <property type="taxonomic scope" value="Bacteria"/>
</dbReference>
<dbReference type="Proteomes" id="UP000002772">
    <property type="component" value="Unassembled WGS sequence"/>
</dbReference>
<keyword evidence="2" id="KW-1185">Reference proteome</keyword>
<dbReference type="Gene3D" id="3.40.50.300">
    <property type="entry name" value="P-loop containing nucleotide triphosphate hydrolases"/>
    <property type="match status" value="1"/>
</dbReference>
<organism evidence="1 2">
    <name type="scientific">Hallella multisaccharivorax DSM 17128</name>
    <dbReference type="NCBI Taxonomy" id="688246"/>
    <lineage>
        <taxon>Bacteria</taxon>
        <taxon>Pseudomonadati</taxon>
        <taxon>Bacteroidota</taxon>
        <taxon>Bacteroidia</taxon>
        <taxon>Bacteroidales</taxon>
        <taxon>Prevotellaceae</taxon>
        <taxon>Hallella</taxon>
    </lineage>
</organism>
<dbReference type="InterPro" id="IPR027417">
    <property type="entry name" value="P-loop_NTPase"/>
</dbReference>
<gene>
    <name evidence="1" type="ORF">Premu_1273</name>
</gene>
<accession>F8N9R0</accession>
<evidence type="ECO:0008006" key="3">
    <source>
        <dbReference type="Google" id="ProtNLM"/>
    </source>
</evidence>
<dbReference type="HOGENOM" id="CLU_078434_0_0_10"/>
<name>F8N9R0_9BACT</name>